<feature type="region of interest" description="Disordered" evidence="1">
    <location>
        <begin position="62"/>
        <end position="88"/>
    </location>
</feature>
<protein>
    <submittedName>
        <fullName evidence="2">Uncharacterized protein</fullName>
    </submittedName>
</protein>
<sequence length="88" mass="9338">MPYQGLETQTLKNGLAHEVITLLAQGATQGPPILAAGPDLHLQEPTIFILAQQHLLKLNQLHQEPTPGNQGALGPTLVPAPLTSVLDH</sequence>
<proteinExistence type="predicted"/>
<dbReference type="Proteomes" id="UP000010552">
    <property type="component" value="Unassembled WGS sequence"/>
</dbReference>
<dbReference type="AlphaFoldDB" id="L5L4Y6"/>
<gene>
    <name evidence="2" type="ORF">PAL_GLEAN10007979</name>
</gene>
<organism evidence="2 3">
    <name type="scientific">Pteropus alecto</name>
    <name type="common">Black flying fox</name>
    <dbReference type="NCBI Taxonomy" id="9402"/>
    <lineage>
        <taxon>Eukaryota</taxon>
        <taxon>Metazoa</taxon>
        <taxon>Chordata</taxon>
        <taxon>Craniata</taxon>
        <taxon>Vertebrata</taxon>
        <taxon>Euteleostomi</taxon>
        <taxon>Mammalia</taxon>
        <taxon>Eutheria</taxon>
        <taxon>Laurasiatheria</taxon>
        <taxon>Chiroptera</taxon>
        <taxon>Yinpterochiroptera</taxon>
        <taxon>Pteropodoidea</taxon>
        <taxon>Pteropodidae</taxon>
        <taxon>Pteropodinae</taxon>
        <taxon>Pteropus</taxon>
    </lineage>
</organism>
<evidence type="ECO:0000256" key="1">
    <source>
        <dbReference type="SAM" id="MobiDB-lite"/>
    </source>
</evidence>
<keyword evidence="3" id="KW-1185">Reference proteome</keyword>
<evidence type="ECO:0000313" key="3">
    <source>
        <dbReference type="Proteomes" id="UP000010552"/>
    </source>
</evidence>
<name>L5L4Y6_PTEAL</name>
<dbReference type="EMBL" id="KB030308">
    <property type="protein sequence ID" value="ELK18702.1"/>
    <property type="molecule type" value="Genomic_DNA"/>
</dbReference>
<evidence type="ECO:0000313" key="2">
    <source>
        <dbReference type="EMBL" id="ELK18702.1"/>
    </source>
</evidence>
<reference evidence="3" key="1">
    <citation type="journal article" date="2013" name="Science">
        <title>Comparative analysis of bat genomes provides insight into the evolution of flight and immunity.</title>
        <authorList>
            <person name="Zhang G."/>
            <person name="Cowled C."/>
            <person name="Shi Z."/>
            <person name="Huang Z."/>
            <person name="Bishop-Lilly K.A."/>
            <person name="Fang X."/>
            <person name="Wynne J.W."/>
            <person name="Xiong Z."/>
            <person name="Baker M.L."/>
            <person name="Zhao W."/>
            <person name="Tachedjian M."/>
            <person name="Zhu Y."/>
            <person name="Zhou P."/>
            <person name="Jiang X."/>
            <person name="Ng J."/>
            <person name="Yang L."/>
            <person name="Wu L."/>
            <person name="Xiao J."/>
            <person name="Feng Y."/>
            <person name="Chen Y."/>
            <person name="Sun X."/>
            <person name="Zhang Y."/>
            <person name="Marsh G.A."/>
            <person name="Crameri G."/>
            <person name="Broder C.C."/>
            <person name="Frey K.G."/>
            <person name="Wang L.F."/>
            <person name="Wang J."/>
        </authorList>
    </citation>
    <scope>NUCLEOTIDE SEQUENCE [LARGE SCALE GENOMIC DNA]</scope>
</reference>
<accession>L5L4Y6</accession>
<dbReference type="InParanoid" id="L5L4Y6"/>